<dbReference type="OrthoDB" id="5494223at2"/>
<evidence type="ECO:0000256" key="3">
    <source>
        <dbReference type="ARBA" id="ARBA00022679"/>
    </source>
</evidence>
<feature type="transmembrane region" description="Helical" evidence="7">
    <location>
        <begin position="246"/>
        <end position="265"/>
    </location>
</feature>
<evidence type="ECO:0000313" key="9">
    <source>
        <dbReference type="Proteomes" id="UP000321595"/>
    </source>
</evidence>
<organism evidence="8 9">
    <name type="scientific">Microvenator marinus</name>
    <dbReference type="NCBI Taxonomy" id="2600177"/>
    <lineage>
        <taxon>Bacteria</taxon>
        <taxon>Deltaproteobacteria</taxon>
        <taxon>Bradymonadales</taxon>
        <taxon>Microvenatoraceae</taxon>
        <taxon>Microvenator</taxon>
    </lineage>
</organism>
<proteinExistence type="inferred from homology"/>
<evidence type="ECO:0000256" key="5">
    <source>
        <dbReference type="ARBA" id="ARBA00022989"/>
    </source>
</evidence>
<keyword evidence="2" id="KW-1003">Cell membrane</keyword>
<dbReference type="KEGG" id="bbae:FRD01_05115"/>
<protein>
    <submittedName>
        <fullName evidence="8">Prolipoprotein diacylglyceryl transferase</fullName>
    </submittedName>
</protein>
<dbReference type="Pfam" id="PF01790">
    <property type="entry name" value="LGT"/>
    <property type="match status" value="1"/>
</dbReference>
<keyword evidence="3 8" id="KW-0808">Transferase</keyword>
<evidence type="ECO:0000256" key="1">
    <source>
        <dbReference type="ARBA" id="ARBA00007150"/>
    </source>
</evidence>
<dbReference type="GO" id="GO:0042158">
    <property type="term" value="P:lipoprotein biosynthetic process"/>
    <property type="evidence" value="ECO:0007669"/>
    <property type="project" value="InterPro"/>
</dbReference>
<keyword evidence="9" id="KW-1185">Reference proteome</keyword>
<evidence type="ECO:0000256" key="7">
    <source>
        <dbReference type="SAM" id="Phobius"/>
    </source>
</evidence>
<dbReference type="InterPro" id="IPR001640">
    <property type="entry name" value="Lgt"/>
</dbReference>
<gene>
    <name evidence="8" type="ORF">FRD01_05115</name>
</gene>
<dbReference type="RefSeq" id="WP_146958242.1">
    <property type="nucleotide sequence ID" value="NZ_CP042467.1"/>
</dbReference>
<keyword evidence="4 7" id="KW-0812">Transmembrane</keyword>
<dbReference type="EMBL" id="CP042467">
    <property type="protein sequence ID" value="QED26635.1"/>
    <property type="molecule type" value="Genomic_DNA"/>
</dbReference>
<dbReference type="PANTHER" id="PTHR30589:SF0">
    <property type="entry name" value="PHOSPHATIDYLGLYCEROL--PROLIPOPROTEIN DIACYLGLYCERYL TRANSFERASE"/>
    <property type="match status" value="1"/>
</dbReference>
<feature type="transmembrane region" description="Helical" evidence="7">
    <location>
        <begin position="28"/>
        <end position="48"/>
    </location>
</feature>
<feature type="transmembrane region" description="Helical" evidence="7">
    <location>
        <begin position="208"/>
        <end position="226"/>
    </location>
</feature>
<feature type="transmembrane region" description="Helical" evidence="7">
    <location>
        <begin position="69"/>
        <end position="89"/>
    </location>
</feature>
<evidence type="ECO:0000256" key="4">
    <source>
        <dbReference type="ARBA" id="ARBA00022692"/>
    </source>
</evidence>
<dbReference type="GO" id="GO:0005886">
    <property type="term" value="C:plasma membrane"/>
    <property type="evidence" value="ECO:0007669"/>
    <property type="project" value="InterPro"/>
</dbReference>
<keyword evidence="6 7" id="KW-0472">Membrane</keyword>
<feature type="transmembrane region" description="Helical" evidence="7">
    <location>
        <begin position="104"/>
        <end position="124"/>
    </location>
</feature>
<reference evidence="8 9" key="1">
    <citation type="submission" date="2019-08" db="EMBL/GenBank/DDBJ databases">
        <authorList>
            <person name="Liang Q."/>
        </authorList>
    </citation>
    <scope>NUCLEOTIDE SEQUENCE [LARGE SCALE GENOMIC DNA]</scope>
    <source>
        <strain evidence="8 9">V1718</strain>
    </source>
</reference>
<dbReference type="GO" id="GO:0008961">
    <property type="term" value="F:phosphatidylglycerol-prolipoprotein diacylglyceryl transferase activity"/>
    <property type="evidence" value="ECO:0007669"/>
    <property type="project" value="InterPro"/>
</dbReference>
<dbReference type="PANTHER" id="PTHR30589">
    <property type="entry name" value="PROLIPOPROTEIN DIACYLGLYCERYL TRANSFERASE"/>
    <property type="match status" value="1"/>
</dbReference>
<evidence type="ECO:0000256" key="2">
    <source>
        <dbReference type="ARBA" id="ARBA00022475"/>
    </source>
</evidence>
<accession>A0A5B8XLZ3</accession>
<comment type="similarity">
    <text evidence="1">Belongs to the Lgt family.</text>
</comment>
<name>A0A5B8XLZ3_9DELT</name>
<dbReference type="AlphaFoldDB" id="A0A5B8XLZ3"/>
<dbReference type="Proteomes" id="UP000321595">
    <property type="component" value="Chromosome"/>
</dbReference>
<sequence>MNLLASIPYDAFTFGPFKPLGDFTLGGIGPLEIHSFGLLVALGLMLAFHMSSKRAEEKLGISGEEFQNFGIYLVAIGWVFSHVFDVVFYTPEKILEDPLILFKVWGQISSFGGLLGGILGAWIYRWRHPHIDFPQMVDLAAYGLTFGWMFGRFGCASVHDHPGAETDFFLGIQWTDGTIRHDLGFYESIWWIVIVTTVMIADKKPRPTYFFVTLVGMMYAPARFTLDFLRVPPELGGDIRYFGLTPGQYMSILLFLVSLYFFNRVRKGEPIVWKKYEPKAVESDPKAKK</sequence>
<evidence type="ECO:0000256" key="6">
    <source>
        <dbReference type="ARBA" id="ARBA00023136"/>
    </source>
</evidence>
<keyword evidence="8" id="KW-0449">Lipoprotein</keyword>
<evidence type="ECO:0000313" key="8">
    <source>
        <dbReference type="EMBL" id="QED26635.1"/>
    </source>
</evidence>
<keyword evidence="5 7" id="KW-1133">Transmembrane helix</keyword>